<sequence>MKRIASAVAFFIVTAITVVAQHNDKSYSIKGRKSIGLGTALNNTKYLQADNSLYREMYFDYGLGKYISTGLFVGYQKRQYSFLSVVDGNSRVLFYDQNFIPLGLRATIHLTSFLSKQLQLNLKPEKWDVYVRYYAGVTLNTVIDKFDRYSGHLPENQINYMLYQTNEDLNYSAGLLSGVGFYPLPNLGFFFEGGYGPMGNFNIGIASKF</sequence>
<feature type="signal peptide" evidence="1">
    <location>
        <begin position="1"/>
        <end position="20"/>
    </location>
</feature>
<dbReference type="AlphaFoldDB" id="G0IZQ3"/>
<keyword evidence="1" id="KW-0732">Signal</keyword>
<dbReference type="Proteomes" id="UP000001635">
    <property type="component" value="Chromosome"/>
</dbReference>
<evidence type="ECO:0000313" key="3">
    <source>
        <dbReference type="Proteomes" id="UP000001635"/>
    </source>
</evidence>
<gene>
    <name evidence="2" type="ordered locus">Cycma_1970</name>
</gene>
<organism evidence="2 3">
    <name type="scientific">Cyclobacterium marinum (strain ATCC 25205 / DSM 745 / LMG 13164 / NCIMB 1802)</name>
    <name type="common">Flectobacillus marinus</name>
    <dbReference type="NCBI Taxonomy" id="880070"/>
    <lineage>
        <taxon>Bacteria</taxon>
        <taxon>Pseudomonadati</taxon>
        <taxon>Bacteroidota</taxon>
        <taxon>Cytophagia</taxon>
        <taxon>Cytophagales</taxon>
        <taxon>Cyclobacteriaceae</taxon>
        <taxon>Cyclobacterium</taxon>
    </lineage>
</organism>
<name>G0IZQ3_CYCMS</name>
<dbReference type="HOGENOM" id="CLU_1313718_0_0_10"/>
<accession>G0IZQ3</accession>
<proteinExistence type="predicted"/>
<keyword evidence="3" id="KW-1185">Reference proteome</keyword>
<protein>
    <recommendedName>
        <fullName evidence="4">Outer membrane protein beta-barrel domain-containing protein</fullName>
    </recommendedName>
</protein>
<evidence type="ECO:0008006" key="4">
    <source>
        <dbReference type="Google" id="ProtNLM"/>
    </source>
</evidence>
<dbReference type="RefSeq" id="WP_014020012.1">
    <property type="nucleotide sequence ID" value="NC_015914.1"/>
</dbReference>
<dbReference type="KEGG" id="cmr:Cycma_1970"/>
<dbReference type="EMBL" id="CP002955">
    <property type="protein sequence ID" value="AEL25717.1"/>
    <property type="molecule type" value="Genomic_DNA"/>
</dbReference>
<evidence type="ECO:0000256" key="1">
    <source>
        <dbReference type="SAM" id="SignalP"/>
    </source>
</evidence>
<reference evidence="3" key="1">
    <citation type="submission" date="2011-07" db="EMBL/GenBank/DDBJ databases">
        <title>The complete genome of Cyclobacterium marinum DSM 745.</title>
        <authorList>
            <person name="Lucas S."/>
            <person name="Han J."/>
            <person name="Lapidus A."/>
            <person name="Bruce D."/>
            <person name="Goodwin L."/>
            <person name="Pitluck S."/>
            <person name="Peters L."/>
            <person name="Kyrpides N."/>
            <person name="Mavromatis K."/>
            <person name="Ivanova N."/>
            <person name="Ovchinnikova G."/>
            <person name="Chertkov O."/>
            <person name="Detter J.C."/>
            <person name="Tapia R."/>
            <person name="Han C."/>
            <person name="Land M."/>
            <person name="Hauser L."/>
            <person name="Markowitz V."/>
            <person name="Cheng J.-F."/>
            <person name="Hugenholtz P."/>
            <person name="Woyke T."/>
            <person name="Wu D."/>
            <person name="Tindall B."/>
            <person name="Schuetze A."/>
            <person name="Brambilla E."/>
            <person name="Klenk H.-P."/>
            <person name="Eisen J.A."/>
        </authorList>
    </citation>
    <scope>NUCLEOTIDE SEQUENCE [LARGE SCALE GENOMIC DNA]</scope>
    <source>
        <strain evidence="3">ATCC 25205 / DSM 745 / LMG 13164 / NCIMB 1802</strain>
    </source>
</reference>
<feature type="chain" id="PRO_5003401207" description="Outer membrane protein beta-barrel domain-containing protein" evidence="1">
    <location>
        <begin position="21"/>
        <end position="209"/>
    </location>
</feature>
<evidence type="ECO:0000313" key="2">
    <source>
        <dbReference type="EMBL" id="AEL25717.1"/>
    </source>
</evidence>
<dbReference type="OrthoDB" id="658990at2"/>